<evidence type="ECO:0000259" key="8">
    <source>
        <dbReference type="Pfam" id="PF01850"/>
    </source>
</evidence>
<reference evidence="9 10" key="1">
    <citation type="submission" date="2020-12" db="EMBL/GenBank/DDBJ databases">
        <title>Revised draft genomes of Rhodomicrobium vannielii ATCC 17100 and Rhodomicrobium udaipurense JA643.</title>
        <authorList>
            <person name="Conners E.M."/>
            <person name="Davenport E.J."/>
            <person name="Bose A."/>
        </authorList>
    </citation>
    <scope>NUCLEOTIDE SEQUENCE [LARGE SCALE GENOMIC DNA]</scope>
    <source>
        <strain evidence="9 10">JA643</strain>
    </source>
</reference>
<protein>
    <submittedName>
        <fullName evidence="9">Type II toxin-antitoxin system VapC family toxin</fullName>
    </submittedName>
</protein>
<dbReference type="PANTHER" id="PTHR33653">
    <property type="entry name" value="RIBONUCLEASE VAPC2"/>
    <property type="match status" value="1"/>
</dbReference>
<dbReference type="GO" id="GO:0004518">
    <property type="term" value="F:nuclease activity"/>
    <property type="evidence" value="ECO:0007669"/>
    <property type="project" value="UniProtKB-KW"/>
</dbReference>
<dbReference type="Proteomes" id="UP000623250">
    <property type="component" value="Unassembled WGS sequence"/>
</dbReference>
<dbReference type="PANTHER" id="PTHR33653:SF1">
    <property type="entry name" value="RIBONUCLEASE VAPC2"/>
    <property type="match status" value="1"/>
</dbReference>
<comment type="caution">
    <text evidence="9">The sequence shown here is derived from an EMBL/GenBank/DDBJ whole genome shotgun (WGS) entry which is preliminary data.</text>
</comment>
<evidence type="ECO:0000256" key="6">
    <source>
        <dbReference type="ARBA" id="ARBA00022842"/>
    </source>
</evidence>
<dbReference type="InterPro" id="IPR029060">
    <property type="entry name" value="PIN-like_dom_sf"/>
</dbReference>
<dbReference type="RefSeq" id="WP_037238318.1">
    <property type="nucleotide sequence ID" value="NZ_JAEMUK010000079.1"/>
</dbReference>
<gene>
    <name evidence="9" type="ORF">JDN41_13565</name>
</gene>
<evidence type="ECO:0000256" key="5">
    <source>
        <dbReference type="ARBA" id="ARBA00022801"/>
    </source>
</evidence>
<keyword evidence="4" id="KW-0479">Metal-binding</keyword>
<dbReference type="SUPFAM" id="SSF88723">
    <property type="entry name" value="PIN domain-like"/>
    <property type="match status" value="1"/>
</dbReference>
<keyword evidence="3" id="KW-0540">Nuclease</keyword>
<organism evidence="9 10">
    <name type="scientific">Rhodomicrobium udaipurense</name>
    <dbReference type="NCBI Taxonomy" id="1202716"/>
    <lineage>
        <taxon>Bacteria</taxon>
        <taxon>Pseudomonadati</taxon>
        <taxon>Pseudomonadota</taxon>
        <taxon>Alphaproteobacteria</taxon>
        <taxon>Hyphomicrobiales</taxon>
        <taxon>Hyphomicrobiaceae</taxon>
        <taxon>Rhodomicrobium</taxon>
    </lineage>
</organism>
<dbReference type="Gene3D" id="3.40.50.1010">
    <property type="entry name" value="5'-nuclease"/>
    <property type="match status" value="1"/>
</dbReference>
<sequence length="136" mass="14912">MAGYLLDTCVLSETRKLRPNAGVIRFLEGVDGAKLYLSVLTIGEMKKGVEKKRLTDAVAADQIGRWADRIETDFSDRILDVTAEVARVWGALSKEGRAPVVDTLIAATGFVHGLTVVTRNVKDFIATEVPLLNPWE</sequence>
<keyword evidence="2" id="KW-1277">Toxin-antitoxin system</keyword>
<feature type="domain" description="PIN" evidence="8">
    <location>
        <begin position="4"/>
        <end position="120"/>
    </location>
</feature>
<dbReference type="GO" id="GO:0046872">
    <property type="term" value="F:metal ion binding"/>
    <property type="evidence" value="ECO:0007669"/>
    <property type="project" value="UniProtKB-KW"/>
</dbReference>
<comment type="cofactor">
    <cofactor evidence="1">
        <name>Mg(2+)</name>
        <dbReference type="ChEBI" id="CHEBI:18420"/>
    </cofactor>
</comment>
<keyword evidence="6" id="KW-0460">Magnesium</keyword>
<accession>A0A8I1GCJ7</accession>
<comment type="similarity">
    <text evidence="7">Belongs to the PINc/VapC protein family.</text>
</comment>
<evidence type="ECO:0000313" key="10">
    <source>
        <dbReference type="Proteomes" id="UP000623250"/>
    </source>
</evidence>
<name>A0A8I1GCJ7_9HYPH</name>
<evidence type="ECO:0000256" key="7">
    <source>
        <dbReference type="ARBA" id="ARBA00038093"/>
    </source>
</evidence>
<dbReference type="AlphaFoldDB" id="A0A8I1GCJ7"/>
<keyword evidence="10" id="KW-1185">Reference proteome</keyword>
<proteinExistence type="inferred from homology"/>
<evidence type="ECO:0000256" key="1">
    <source>
        <dbReference type="ARBA" id="ARBA00001946"/>
    </source>
</evidence>
<dbReference type="InterPro" id="IPR002716">
    <property type="entry name" value="PIN_dom"/>
</dbReference>
<evidence type="ECO:0000313" key="9">
    <source>
        <dbReference type="EMBL" id="MBJ7544578.1"/>
    </source>
</evidence>
<dbReference type="GO" id="GO:0016787">
    <property type="term" value="F:hydrolase activity"/>
    <property type="evidence" value="ECO:0007669"/>
    <property type="project" value="UniProtKB-KW"/>
</dbReference>
<dbReference type="Pfam" id="PF01850">
    <property type="entry name" value="PIN"/>
    <property type="match status" value="1"/>
</dbReference>
<dbReference type="CDD" id="cd18746">
    <property type="entry name" value="PIN_VapC4-5_FitB-like"/>
    <property type="match status" value="1"/>
</dbReference>
<evidence type="ECO:0000256" key="2">
    <source>
        <dbReference type="ARBA" id="ARBA00022649"/>
    </source>
</evidence>
<keyword evidence="5" id="KW-0378">Hydrolase</keyword>
<dbReference type="EMBL" id="JAEMUK010000079">
    <property type="protein sequence ID" value="MBJ7544578.1"/>
    <property type="molecule type" value="Genomic_DNA"/>
</dbReference>
<evidence type="ECO:0000256" key="3">
    <source>
        <dbReference type="ARBA" id="ARBA00022722"/>
    </source>
</evidence>
<evidence type="ECO:0000256" key="4">
    <source>
        <dbReference type="ARBA" id="ARBA00022723"/>
    </source>
</evidence>
<dbReference type="InterPro" id="IPR050556">
    <property type="entry name" value="Type_II_TA_system_RNase"/>
</dbReference>